<dbReference type="InterPro" id="IPR055275">
    <property type="entry name" value="Ferredox_Rdtase"/>
</dbReference>
<keyword evidence="5 9" id="KW-0274">FAD</keyword>
<evidence type="ECO:0000256" key="7">
    <source>
        <dbReference type="ARBA" id="ARBA00023002"/>
    </source>
</evidence>
<gene>
    <name evidence="12" type="ORF">HNR07_002270</name>
</gene>
<feature type="binding site" evidence="10">
    <location>
        <begin position="213"/>
        <end position="214"/>
    </location>
    <ligand>
        <name>NADP(+)</name>
        <dbReference type="ChEBI" id="CHEBI:58349"/>
    </ligand>
</feature>
<reference evidence="12 13" key="1">
    <citation type="submission" date="2020-08" db="EMBL/GenBank/DDBJ databases">
        <title>Sequencing the genomes of 1000 actinobacteria strains.</title>
        <authorList>
            <person name="Klenk H.-P."/>
        </authorList>
    </citation>
    <scope>NUCLEOTIDE SEQUENCE [LARGE SCALE GENOMIC DNA]</scope>
    <source>
        <strain evidence="12 13">DSM 44598</strain>
    </source>
</reference>
<proteinExistence type="inferred from homology"/>
<feature type="binding site" evidence="9">
    <location>
        <begin position="396"/>
        <end position="398"/>
    </location>
    <ligand>
        <name>FAD</name>
        <dbReference type="ChEBI" id="CHEBI:57692"/>
    </ligand>
</feature>
<evidence type="ECO:0000256" key="1">
    <source>
        <dbReference type="ARBA" id="ARBA00001974"/>
    </source>
</evidence>
<keyword evidence="4" id="KW-0285">Flavoprotein</keyword>
<dbReference type="EMBL" id="JACHDO010000001">
    <property type="protein sequence ID" value="MBB5491133.1"/>
    <property type="molecule type" value="Genomic_DNA"/>
</dbReference>
<protein>
    <recommendedName>
        <fullName evidence="3">ferredoxin--NADP(+) reductase</fullName>
        <ecNumber evidence="3">1.18.1.2</ecNumber>
    </recommendedName>
</protein>
<evidence type="ECO:0000256" key="8">
    <source>
        <dbReference type="ARBA" id="ARBA00047776"/>
    </source>
</evidence>
<dbReference type="PRINTS" id="PR00419">
    <property type="entry name" value="ADXRDTASE"/>
</dbReference>
<organism evidence="12 13">
    <name type="scientific">Nocardiopsis metallicus</name>
    <dbReference type="NCBI Taxonomy" id="179819"/>
    <lineage>
        <taxon>Bacteria</taxon>
        <taxon>Bacillati</taxon>
        <taxon>Actinomycetota</taxon>
        <taxon>Actinomycetes</taxon>
        <taxon>Streptosporangiales</taxon>
        <taxon>Nocardiopsidaceae</taxon>
        <taxon>Nocardiopsis</taxon>
    </lineage>
</organism>
<dbReference type="Proteomes" id="UP000579647">
    <property type="component" value="Unassembled WGS sequence"/>
</dbReference>
<evidence type="ECO:0000256" key="9">
    <source>
        <dbReference type="PIRSR" id="PIRSR000362-1"/>
    </source>
</evidence>
<dbReference type="GO" id="GO:0004324">
    <property type="term" value="F:ferredoxin-NADP+ reductase activity"/>
    <property type="evidence" value="ECO:0007669"/>
    <property type="project" value="UniProtKB-EC"/>
</dbReference>
<feature type="domain" description="FAD/NAD(P)-binding" evidence="11">
    <location>
        <begin position="23"/>
        <end position="186"/>
    </location>
</feature>
<dbReference type="InterPro" id="IPR021163">
    <property type="entry name" value="Ferredox_Rdtase_adrenod"/>
</dbReference>
<dbReference type="Gene3D" id="3.50.50.60">
    <property type="entry name" value="FAD/NAD(P)-binding domain"/>
    <property type="match status" value="1"/>
</dbReference>
<feature type="binding site" evidence="9">
    <location>
        <position position="389"/>
    </location>
    <ligand>
        <name>FAD</name>
        <dbReference type="ChEBI" id="CHEBI:57692"/>
    </ligand>
</feature>
<evidence type="ECO:0000313" key="12">
    <source>
        <dbReference type="EMBL" id="MBB5491133.1"/>
    </source>
</evidence>
<dbReference type="InterPro" id="IPR023753">
    <property type="entry name" value="FAD/NAD-binding_dom"/>
</dbReference>
<keyword evidence="6 10" id="KW-0521">NADP</keyword>
<keyword evidence="7 12" id="KW-0560">Oxidoreductase</keyword>
<dbReference type="PANTHER" id="PTHR48467:SF1">
    <property type="entry name" value="GLUTAMATE SYNTHASE 1 [NADH], CHLOROPLASTIC-LIKE"/>
    <property type="match status" value="1"/>
</dbReference>
<feature type="binding site" evidence="10">
    <location>
        <position position="396"/>
    </location>
    <ligand>
        <name>NADP(+)</name>
        <dbReference type="ChEBI" id="CHEBI:58349"/>
    </ligand>
</feature>
<comment type="catalytic activity">
    <reaction evidence="8">
        <text>2 reduced [2Fe-2S]-[ferredoxin] + NADP(+) + H(+) = 2 oxidized [2Fe-2S]-[ferredoxin] + NADPH</text>
        <dbReference type="Rhea" id="RHEA:20125"/>
        <dbReference type="Rhea" id="RHEA-COMP:10000"/>
        <dbReference type="Rhea" id="RHEA-COMP:10001"/>
        <dbReference type="ChEBI" id="CHEBI:15378"/>
        <dbReference type="ChEBI" id="CHEBI:33737"/>
        <dbReference type="ChEBI" id="CHEBI:33738"/>
        <dbReference type="ChEBI" id="CHEBI:57783"/>
        <dbReference type="ChEBI" id="CHEBI:58349"/>
        <dbReference type="EC" id="1.18.1.2"/>
    </reaction>
</comment>
<evidence type="ECO:0000259" key="11">
    <source>
        <dbReference type="Pfam" id="PF07992"/>
    </source>
</evidence>
<dbReference type="PIRSF" id="PIRSF000362">
    <property type="entry name" value="FNR"/>
    <property type="match status" value="1"/>
</dbReference>
<evidence type="ECO:0000256" key="3">
    <source>
        <dbReference type="ARBA" id="ARBA00013223"/>
    </source>
</evidence>
<evidence type="ECO:0000256" key="2">
    <source>
        <dbReference type="ARBA" id="ARBA00008312"/>
    </source>
</evidence>
<sequence length="481" mass="51964">MTSPEPEHPSSEQPAAEDATPLRVAVIGSGPAGVYAADALVRQRRVPVRVDIMDRLPTPYGLVRYGVAPDHTKIKGVALTLRRILEHPHVRFVGGVEFGADLTRADLARTHHAVVYATGASVDRRMGIPGEDLPGSLAATDFVNWYCGHPDNEWDRFALDAEEVAVVGAGNVALDVVRILAKTADELRHTDIPQAALEVLAQSRVRTIHVLARRGPLQAKFTAPELRDLLALPGADVVVRPDQVDIDPTEVGTDSAGRPELREVSRAARTNLRLLREQAGRAPEGRPRRVELHFWTRPEEILAGTAEGGAARVEGLRVEHTRLDADGRLEGTGKYSVLDVGMVLRSVGYAGVPLAGVPFDRGGHTVPHEAGRVLDAEGRAVPGDYVAGWIKRGATGVIGTNKSDAAGTVRALLEDAPRLREAVPDPVALERVLDERGLAHSDYEGWLRIDTAEAGHAEDLGRGERVKLRGWDAYRKALEEG</sequence>
<evidence type="ECO:0000256" key="5">
    <source>
        <dbReference type="ARBA" id="ARBA00022827"/>
    </source>
</evidence>
<dbReference type="InterPro" id="IPR036188">
    <property type="entry name" value="FAD/NAD-bd_sf"/>
</dbReference>
<comment type="cofactor">
    <cofactor evidence="1 9">
        <name>FAD</name>
        <dbReference type="ChEBI" id="CHEBI:57692"/>
    </cofactor>
</comment>
<name>A0A840W710_9ACTN</name>
<feature type="binding site" evidence="9">
    <location>
        <position position="62"/>
    </location>
    <ligand>
        <name>FAD</name>
        <dbReference type="ChEBI" id="CHEBI:57692"/>
    </ligand>
</feature>
<dbReference type="Gene3D" id="3.40.50.720">
    <property type="entry name" value="NAD(P)-binding Rossmann-like Domain"/>
    <property type="match status" value="1"/>
</dbReference>
<dbReference type="SUPFAM" id="SSF51971">
    <property type="entry name" value="Nucleotide-binding domain"/>
    <property type="match status" value="1"/>
</dbReference>
<evidence type="ECO:0000256" key="4">
    <source>
        <dbReference type="ARBA" id="ARBA00022630"/>
    </source>
</evidence>
<dbReference type="EC" id="1.18.1.2" evidence="3"/>
<evidence type="ECO:0000256" key="6">
    <source>
        <dbReference type="ARBA" id="ARBA00022857"/>
    </source>
</evidence>
<accession>A0A840W710</accession>
<dbReference type="PANTHER" id="PTHR48467">
    <property type="entry name" value="GLUTAMATE SYNTHASE 1 [NADH], CHLOROPLASTIC-LIKE"/>
    <property type="match status" value="1"/>
</dbReference>
<comment type="similarity">
    <text evidence="2">Belongs to the ferredoxin--NADP reductase type 1 family.</text>
</comment>
<keyword evidence="13" id="KW-1185">Reference proteome</keyword>
<feature type="binding site" evidence="10">
    <location>
        <position position="225"/>
    </location>
    <ligand>
        <name>NADP(+)</name>
        <dbReference type="ChEBI" id="CHEBI:58349"/>
    </ligand>
</feature>
<dbReference type="AlphaFoldDB" id="A0A840W710"/>
<dbReference type="Pfam" id="PF07992">
    <property type="entry name" value="Pyr_redox_2"/>
    <property type="match status" value="1"/>
</dbReference>
<dbReference type="RefSeq" id="WP_184364788.1">
    <property type="nucleotide sequence ID" value="NZ_BAAAKM010000045.1"/>
</dbReference>
<evidence type="ECO:0000313" key="13">
    <source>
        <dbReference type="Proteomes" id="UP000579647"/>
    </source>
</evidence>
<evidence type="ECO:0000256" key="10">
    <source>
        <dbReference type="PIRSR" id="PIRSR000362-2"/>
    </source>
</evidence>
<comment type="caution">
    <text evidence="12">The sequence shown here is derived from an EMBL/GenBank/DDBJ whole genome shotgun (WGS) entry which is preliminary data.</text>
</comment>
<feature type="binding site" evidence="9">
    <location>
        <position position="32"/>
    </location>
    <ligand>
        <name>FAD</name>
        <dbReference type="ChEBI" id="CHEBI:57692"/>
    </ligand>
</feature>